<keyword evidence="3" id="KW-1185">Reference proteome</keyword>
<evidence type="ECO:0000313" key="3">
    <source>
        <dbReference type="Proteomes" id="UP000799444"/>
    </source>
</evidence>
<protein>
    <submittedName>
        <fullName evidence="2">HET-domain-containing protein</fullName>
    </submittedName>
</protein>
<dbReference type="EMBL" id="ML996146">
    <property type="protein sequence ID" value="KAF2734550.1"/>
    <property type="molecule type" value="Genomic_DNA"/>
</dbReference>
<dbReference type="OrthoDB" id="3486565at2759"/>
<feature type="domain" description="Heterokaryon incompatibility" evidence="1">
    <location>
        <begin position="182"/>
        <end position="344"/>
    </location>
</feature>
<name>A0A9P4V3Q3_9PLEO</name>
<gene>
    <name evidence="2" type="ORF">EJ04DRAFT_466400</name>
</gene>
<organism evidence="2 3">
    <name type="scientific">Polyplosphaeria fusca</name>
    <dbReference type="NCBI Taxonomy" id="682080"/>
    <lineage>
        <taxon>Eukaryota</taxon>
        <taxon>Fungi</taxon>
        <taxon>Dikarya</taxon>
        <taxon>Ascomycota</taxon>
        <taxon>Pezizomycotina</taxon>
        <taxon>Dothideomycetes</taxon>
        <taxon>Pleosporomycetidae</taxon>
        <taxon>Pleosporales</taxon>
        <taxon>Tetraplosphaeriaceae</taxon>
        <taxon>Polyplosphaeria</taxon>
    </lineage>
</organism>
<accession>A0A9P4V3Q3</accession>
<dbReference type="Proteomes" id="UP000799444">
    <property type="component" value="Unassembled WGS sequence"/>
</dbReference>
<sequence>MSSLQIIGKCPYCDDLQLFPPKSGTERRFAYEDVLSAASRGCASCTILRNGIRAYTGRDEFKGVWILNWKIQGGAVHRQTHPLEVMVQDMAGEWLSLAFYTDDARLTRRWPLIPTTPHISSDSSSPVCLEQARVWLNHCVDQHADSCLSPSGALLPSRVIAVGNEAQNPFLYESFPGEIGVYATLSYCWGQTRTFTTVSSTISDRKQGFGPEELPQTCRDAVLVTRALGIRYVWIDSLCIIQDSKEDWEREAAKMCDVYSNSHITFAALDSKDSDTGLFVGRPGRETISLPIDLPDGEQTSLYIRRHYTLLRLSFFHADYDEDRPRATTSLKGVLETRAWTLQEITLSPRMLWFSSWELGFTCRKETACECDPKPQIMYQLMAPRGTFSLNLKPTQSQSPFCSSRQTDWHQTWQDFVEEYTKRNLSHQTDRLPAIAGLAKAIHSQIHGKYLAGMWDIDIEKHLLWANDWGQSMQPIARDYAPSWSWASVPDRI</sequence>
<proteinExistence type="predicted"/>
<evidence type="ECO:0000313" key="2">
    <source>
        <dbReference type="EMBL" id="KAF2734550.1"/>
    </source>
</evidence>
<feature type="non-terminal residue" evidence="2">
    <location>
        <position position="493"/>
    </location>
</feature>
<reference evidence="2" key="1">
    <citation type="journal article" date="2020" name="Stud. Mycol.">
        <title>101 Dothideomycetes genomes: a test case for predicting lifestyles and emergence of pathogens.</title>
        <authorList>
            <person name="Haridas S."/>
            <person name="Albert R."/>
            <person name="Binder M."/>
            <person name="Bloem J."/>
            <person name="Labutti K."/>
            <person name="Salamov A."/>
            <person name="Andreopoulos B."/>
            <person name="Baker S."/>
            <person name="Barry K."/>
            <person name="Bills G."/>
            <person name="Bluhm B."/>
            <person name="Cannon C."/>
            <person name="Castanera R."/>
            <person name="Culley D."/>
            <person name="Daum C."/>
            <person name="Ezra D."/>
            <person name="Gonzalez J."/>
            <person name="Henrissat B."/>
            <person name="Kuo A."/>
            <person name="Liang C."/>
            <person name="Lipzen A."/>
            <person name="Lutzoni F."/>
            <person name="Magnuson J."/>
            <person name="Mondo S."/>
            <person name="Nolan M."/>
            <person name="Ohm R."/>
            <person name="Pangilinan J."/>
            <person name="Park H.-J."/>
            <person name="Ramirez L."/>
            <person name="Alfaro M."/>
            <person name="Sun H."/>
            <person name="Tritt A."/>
            <person name="Yoshinaga Y."/>
            <person name="Zwiers L.-H."/>
            <person name="Turgeon B."/>
            <person name="Goodwin S."/>
            <person name="Spatafora J."/>
            <person name="Crous P."/>
            <person name="Grigoriev I."/>
        </authorList>
    </citation>
    <scope>NUCLEOTIDE SEQUENCE</scope>
    <source>
        <strain evidence="2">CBS 125425</strain>
    </source>
</reference>
<dbReference type="InterPro" id="IPR010730">
    <property type="entry name" value="HET"/>
</dbReference>
<dbReference type="PANTHER" id="PTHR33112:SF16">
    <property type="entry name" value="HETEROKARYON INCOMPATIBILITY DOMAIN-CONTAINING PROTEIN"/>
    <property type="match status" value="1"/>
</dbReference>
<dbReference type="AlphaFoldDB" id="A0A9P4V3Q3"/>
<dbReference type="Pfam" id="PF06985">
    <property type="entry name" value="HET"/>
    <property type="match status" value="1"/>
</dbReference>
<evidence type="ECO:0000259" key="1">
    <source>
        <dbReference type="Pfam" id="PF06985"/>
    </source>
</evidence>
<comment type="caution">
    <text evidence="2">The sequence shown here is derived from an EMBL/GenBank/DDBJ whole genome shotgun (WGS) entry which is preliminary data.</text>
</comment>
<dbReference type="PANTHER" id="PTHR33112">
    <property type="entry name" value="DOMAIN PROTEIN, PUTATIVE-RELATED"/>
    <property type="match status" value="1"/>
</dbReference>